<gene>
    <name evidence="1" type="ORF">RBSH_02691</name>
</gene>
<dbReference type="PATRIC" id="fig|993517.3.peg.2901"/>
<proteinExistence type="predicted"/>
<comment type="caution">
    <text evidence="1">The sequence shown here is derived from an EMBL/GenBank/DDBJ whole genome shotgun (WGS) entry which is preliminary data.</text>
</comment>
<protein>
    <submittedName>
        <fullName evidence="1">Uncharacterized protein</fullName>
    </submittedName>
</protein>
<reference evidence="1 2" key="1">
    <citation type="journal article" date="2013" name="Mar. Genomics">
        <title>Expression of sulfatases in Rhodopirellula baltica and the diversity of sulfatases in the genus Rhodopirellula.</title>
        <authorList>
            <person name="Wegner C.E."/>
            <person name="Richter-Heitmann T."/>
            <person name="Klindworth A."/>
            <person name="Klockow C."/>
            <person name="Richter M."/>
            <person name="Achstetter T."/>
            <person name="Glockner F.O."/>
            <person name="Harder J."/>
        </authorList>
    </citation>
    <scope>NUCLEOTIDE SEQUENCE [LARGE SCALE GENOMIC DNA]</scope>
    <source>
        <strain evidence="1 2">SH28</strain>
    </source>
</reference>
<accession>K5DHQ8</accession>
<evidence type="ECO:0000313" key="2">
    <source>
        <dbReference type="Proteomes" id="UP000007993"/>
    </source>
</evidence>
<sequence length="61" mass="6808">MQQQAIAPRFANLKSYVSQTTKASLHYQNAFTKICSVETSRTSLVGNRCDLSNLSAVFPRQ</sequence>
<dbReference type="EMBL" id="AMCW01000074">
    <property type="protein sequence ID" value="EKK01993.1"/>
    <property type="molecule type" value="Genomic_DNA"/>
</dbReference>
<organism evidence="1 2">
    <name type="scientific">Rhodopirellula baltica SH28</name>
    <dbReference type="NCBI Taxonomy" id="993517"/>
    <lineage>
        <taxon>Bacteria</taxon>
        <taxon>Pseudomonadati</taxon>
        <taxon>Planctomycetota</taxon>
        <taxon>Planctomycetia</taxon>
        <taxon>Pirellulales</taxon>
        <taxon>Pirellulaceae</taxon>
        <taxon>Rhodopirellula</taxon>
    </lineage>
</organism>
<dbReference type="AlphaFoldDB" id="K5DHQ8"/>
<evidence type="ECO:0000313" key="1">
    <source>
        <dbReference type="EMBL" id="EKK01993.1"/>
    </source>
</evidence>
<name>K5DHQ8_RHOBT</name>
<dbReference type="Proteomes" id="UP000007993">
    <property type="component" value="Unassembled WGS sequence"/>
</dbReference>